<name>A0A015L6Y0_RHIIW</name>
<keyword evidence="2" id="KW-1185">Reference proteome</keyword>
<sequence>MSKFDKDTLFLLFEELQDDSKSLFSCLMVNRLWCETAIPILWRNPWSYGINYGNKNYLFIIIAYSLSDNDKNILTRRGIQLPPISHQSLLFDYLSFCRSFNVNIINNIISTRTTSTFNQVLLRQAFYNLLMIKSSGLKFLDMVSINQQIFYLSGAFHFESLCELKCETSTDSSYFFELAQICQNIQRIIINNTKSNANDGIVRLIEIQENLKYFEWKDNIDDDLTFDLDEKFFLVLEKKANSLKHLIVTFKLTDYYEHLQSILPKLNKLKTLKIDNILLHNEEQLKMSIYHDLEIFNTDYIKIDTAASVIKNSGGHIRKILLKYSYYYYEDEDEDNFDEDFIILIRSIYENCPLIEYLSIPFSASKERFIEFENLLIRCQKLKSILLISSRYGRKLENGDEILKILIRSSSKNLREFRFFDSIKFSLEDLKTFFEKWKGRPAISIITSNLIYRRTDYTNLINKYKNDGVIKEFKYDINLNIFYDN</sequence>
<dbReference type="InterPro" id="IPR032675">
    <property type="entry name" value="LRR_dom_sf"/>
</dbReference>
<evidence type="ECO:0008006" key="3">
    <source>
        <dbReference type="Google" id="ProtNLM"/>
    </source>
</evidence>
<proteinExistence type="predicted"/>
<gene>
    <name evidence="1" type="ORF">RirG_269660</name>
</gene>
<dbReference type="Gene3D" id="3.80.10.10">
    <property type="entry name" value="Ribonuclease Inhibitor"/>
    <property type="match status" value="1"/>
</dbReference>
<dbReference type="HOGENOM" id="CLU_028913_8_1_1"/>
<organism evidence="1 2">
    <name type="scientific">Rhizophagus irregularis (strain DAOM 197198w)</name>
    <name type="common">Glomus intraradices</name>
    <dbReference type="NCBI Taxonomy" id="1432141"/>
    <lineage>
        <taxon>Eukaryota</taxon>
        <taxon>Fungi</taxon>
        <taxon>Fungi incertae sedis</taxon>
        <taxon>Mucoromycota</taxon>
        <taxon>Glomeromycotina</taxon>
        <taxon>Glomeromycetes</taxon>
        <taxon>Glomerales</taxon>
        <taxon>Glomeraceae</taxon>
        <taxon>Rhizophagus</taxon>
    </lineage>
</organism>
<reference evidence="1 2" key="1">
    <citation type="submission" date="2014-02" db="EMBL/GenBank/DDBJ databases">
        <title>Single nucleus genome sequencing reveals high similarity among nuclei of an endomycorrhizal fungus.</title>
        <authorList>
            <person name="Lin K."/>
            <person name="Geurts R."/>
            <person name="Zhang Z."/>
            <person name="Limpens E."/>
            <person name="Saunders D.G."/>
            <person name="Mu D."/>
            <person name="Pang E."/>
            <person name="Cao H."/>
            <person name="Cha H."/>
            <person name="Lin T."/>
            <person name="Zhou Q."/>
            <person name="Shang Y."/>
            <person name="Li Y."/>
            <person name="Ivanov S."/>
            <person name="Sharma T."/>
            <person name="Velzen R.V."/>
            <person name="Ruijter N.D."/>
            <person name="Aanen D.K."/>
            <person name="Win J."/>
            <person name="Kamoun S."/>
            <person name="Bisseling T."/>
            <person name="Huang S."/>
        </authorList>
    </citation>
    <scope>NUCLEOTIDE SEQUENCE [LARGE SCALE GENOMIC DNA]</scope>
    <source>
        <strain evidence="2">DAOM197198w</strain>
    </source>
</reference>
<evidence type="ECO:0000313" key="2">
    <source>
        <dbReference type="Proteomes" id="UP000022910"/>
    </source>
</evidence>
<dbReference type="Proteomes" id="UP000022910">
    <property type="component" value="Unassembled WGS sequence"/>
</dbReference>
<dbReference type="OrthoDB" id="2458509at2759"/>
<accession>A0A015L6Y0</accession>
<dbReference type="EMBL" id="JEMT01029897">
    <property type="protein sequence ID" value="EXX50558.1"/>
    <property type="molecule type" value="Genomic_DNA"/>
</dbReference>
<evidence type="ECO:0000313" key="1">
    <source>
        <dbReference type="EMBL" id="EXX50558.1"/>
    </source>
</evidence>
<comment type="caution">
    <text evidence="1">The sequence shown here is derived from an EMBL/GenBank/DDBJ whole genome shotgun (WGS) entry which is preliminary data.</text>
</comment>
<protein>
    <recommendedName>
        <fullName evidence="3">F-box domain-containing protein</fullName>
    </recommendedName>
</protein>
<dbReference type="AlphaFoldDB" id="A0A015L6Y0"/>